<evidence type="ECO:0000313" key="6">
    <source>
        <dbReference type="EMBL" id="EMF09930.1"/>
    </source>
</evidence>
<dbReference type="AlphaFoldDB" id="M3BTF1"/>
<feature type="compositionally biased region" description="Basic and acidic residues" evidence="5">
    <location>
        <begin position="1"/>
        <end position="12"/>
    </location>
</feature>
<dbReference type="EMBL" id="KB456268">
    <property type="protein sequence ID" value="EMF09930.1"/>
    <property type="molecule type" value="Genomic_DNA"/>
</dbReference>
<sequence>MPSRILDYHHDDEDSLSSSSSSTTAAASSSPAVKDNIPLSEWEPLQHPCVDEVSHEVDQYFLRHWNFPGEKARKNFLAADFSGVTCLYFPLARNDRIHAACRLLTILFLIDDELEEMSLEDGEAYNARLMPIARGHMLPNRNDPAEWIFYDLWEDMRACDPDLADEVLEPTFTFMRAQTDSIRLRMSELGRYLEYREKDVGKALLSALMRFVMGLHLLPSESIAMESLEQNCAKHISIVNDIYSWEKELKASKTGHVEGSSLCSGVLVLAECSGLNIAAAKRVLWAMTREWEMIHDQMVAHQMANGCSEAVALYMKGIEYQMSGNELWSKTTLRYKV</sequence>
<dbReference type="GeneID" id="27906318"/>
<evidence type="ECO:0000256" key="1">
    <source>
        <dbReference type="ARBA" id="ARBA00001946"/>
    </source>
</evidence>
<keyword evidence="4" id="KW-0479">Metal-binding</keyword>
<evidence type="ECO:0000256" key="5">
    <source>
        <dbReference type="SAM" id="MobiDB-lite"/>
    </source>
</evidence>
<proteinExistence type="inferred from homology"/>
<reference evidence="6 7" key="1">
    <citation type="journal article" date="2012" name="PLoS Pathog.">
        <title>Diverse lifestyles and strategies of plant pathogenesis encoded in the genomes of eighteen Dothideomycetes fungi.</title>
        <authorList>
            <person name="Ohm R.A."/>
            <person name="Feau N."/>
            <person name="Henrissat B."/>
            <person name="Schoch C.L."/>
            <person name="Horwitz B.A."/>
            <person name="Barry K.W."/>
            <person name="Condon B.J."/>
            <person name="Copeland A.C."/>
            <person name="Dhillon B."/>
            <person name="Glaser F."/>
            <person name="Hesse C.N."/>
            <person name="Kosti I."/>
            <person name="LaButti K."/>
            <person name="Lindquist E.A."/>
            <person name="Lucas S."/>
            <person name="Salamov A.A."/>
            <person name="Bradshaw R.E."/>
            <person name="Ciuffetti L."/>
            <person name="Hamelin R.C."/>
            <person name="Kema G.H.J."/>
            <person name="Lawrence C."/>
            <person name="Scott J.A."/>
            <person name="Spatafora J.W."/>
            <person name="Turgeon B.G."/>
            <person name="de Wit P.J.G.M."/>
            <person name="Zhong S."/>
            <person name="Goodwin S.B."/>
            <person name="Grigoriev I.V."/>
        </authorList>
    </citation>
    <scope>NUCLEOTIDE SEQUENCE [LARGE SCALE GENOMIC DNA]</scope>
    <source>
        <strain evidence="6 7">SO2202</strain>
    </source>
</reference>
<dbReference type="STRING" id="692275.M3BTF1"/>
<dbReference type="Gene3D" id="1.10.600.10">
    <property type="entry name" value="Farnesyl Diphosphate Synthase"/>
    <property type="match status" value="1"/>
</dbReference>
<feature type="compositionally biased region" description="Low complexity" evidence="5">
    <location>
        <begin position="17"/>
        <end position="30"/>
    </location>
</feature>
<protein>
    <recommendedName>
        <fullName evidence="4">Terpene synthase</fullName>
        <ecNumber evidence="4">4.2.3.-</ecNumber>
    </recommendedName>
</protein>
<evidence type="ECO:0000256" key="3">
    <source>
        <dbReference type="ARBA" id="ARBA00022842"/>
    </source>
</evidence>
<name>M3BTF1_SPHMS</name>
<dbReference type="eggNOG" id="ENOG502SK06">
    <property type="taxonomic scope" value="Eukaryota"/>
</dbReference>
<evidence type="ECO:0000313" key="7">
    <source>
        <dbReference type="Proteomes" id="UP000016931"/>
    </source>
</evidence>
<dbReference type="OMA" id="FQMSGNE"/>
<organism evidence="6 7">
    <name type="scientific">Sphaerulina musiva (strain SO2202)</name>
    <name type="common">Poplar stem canker fungus</name>
    <name type="synonym">Septoria musiva</name>
    <dbReference type="NCBI Taxonomy" id="692275"/>
    <lineage>
        <taxon>Eukaryota</taxon>
        <taxon>Fungi</taxon>
        <taxon>Dikarya</taxon>
        <taxon>Ascomycota</taxon>
        <taxon>Pezizomycotina</taxon>
        <taxon>Dothideomycetes</taxon>
        <taxon>Dothideomycetidae</taxon>
        <taxon>Mycosphaerellales</taxon>
        <taxon>Mycosphaerellaceae</taxon>
        <taxon>Sphaerulina</taxon>
    </lineage>
</organism>
<dbReference type="RefSeq" id="XP_016758051.1">
    <property type="nucleotide sequence ID" value="XM_016909181.1"/>
</dbReference>
<dbReference type="PANTHER" id="PTHR35201">
    <property type="entry name" value="TERPENE SYNTHASE"/>
    <property type="match status" value="1"/>
</dbReference>
<comment type="cofactor">
    <cofactor evidence="1 4">
        <name>Mg(2+)</name>
        <dbReference type="ChEBI" id="CHEBI:18420"/>
    </cofactor>
</comment>
<keyword evidence="7" id="KW-1185">Reference proteome</keyword>
<dbReference type="HOGENOM" id="CLU_057570_1_0_1"/>
<dbReference type="InterPro" id="IPR008949">
    <property type="entry name" value="Isoprenoid_synthase_dom_sf"/>
</dbReference>
<keyword evidence="3 4" id="KW-0460">Magnesium</keyword>
<evidence type="ECO:0000256" key="4">
    <source>
        <dbReference type="RuleBase" id="RU366034"/>
    </source>
</evidence>
<dbReference type="InterPro" id="IPR034686">
    <property type="entry name" value="Terpene_cyclase-like_2"/>
</dbReference>
<gene>
    <name evidence="6" type="ORF">SEPMUDRAFT_51031</name>
</gene>
<dbReference type="Pfam" id="PF19086">
    <property type="entry name" value="Terpene_syn_C_2"/>
    <property type="match status" value="1"/>
</dbReference>
<dbReference type="OrthoDB" id="3004402at2759"/>
<comment type="similarity">
    <text evidence="2 4">Belongs to the terpene synthase family.</text>
</comment>
<dbReference type="GO" id="GO:0008299">
    <property type="term" value="P:isoprenoid biosynthetic process"/>
    <property type="evidence" value="ECO:0007669"/>
    <property type="project" value="UniProtKB-ARBA"/>
</dbReference>
<dbReference type="GO" id="GO:0010333">
    <property type="term" value="F:terpene synthase activity"/>
    <property type="evidence" value="ECO:0007669"/>
    <property type="project" value="InterPro"/>
</dbReference>
<keyword evidence="4" id="KW-0456">Lyase</keyword>
<feature type="region of interest" description="Disordered" evidence="5">
    <location>
        <begin position="1"/>
        <end position="32"/>
    </location>
</feature>
<dbReference type="GO" id="GO:0046872">
    <property type="term" value="F:metal ion binding"/>
    <property type="evidence" value="ECO:0007669"/>
    <property type="project" value="UniProtKB-KW"/>
</dbReference>
<dbReference type="SUPFAM" id="SSF48576">
    <property type="entry name" value="Terpenoid synthases"/>
    <property type="match status" value="1"/>
</dbReference>
<dbReference type="PANTHER" id="PTHR35201:SF4">
    <property type="entry name" value="BETA-PINACENE SYNTHASE-RELATED"/>
    <property type="match status" value="1"/>
</dbReference>
<dbReference type="Proteomes" id="UP000016931">
    <property type="component" value="Unassembled WGS sequence"/>
</dbReference>
<dbReference type="EC" id="4.2.3.-" evidence="4"/>
<evidence type="ECO:0000256" key="2">
    <source>
        <dbReference type="ARBA" id="ARBA00006333"/>
    </source>
</evidence>
<accession>M3BTF1</accession>